<gene>
    <name evidence="2" type="ORF">H8708_12580</name>
</gene>
<evidence type="ECO:0000256" key="1">
    <source>
        <dbReference type="SAM" id="Phobius"/>
    </source>
</evidence>
<keyword evidence="1" id="KW-0472">Membrane</keyword>
<feature type="transmembrane region" description="Helical" evidence="1">
    <location>
        <begin position="154"/>
        <end position="177"/>
    </location>
</feature>
<keyword evidence="3" id="KW-1185">Reference proteome</keyword>
<protein>
    <submittedName>
        <fullName evidence="2">Uncharacterized protein</fullName>
    </submittedName>
</protein>
<dbReference type="Proteomes" id="UP000647491">
    <property type="component" value="Unassembled WGS sequence"/>
</dbReference>
<keyword evidence="1" id="KW-0812">Transmembrane</keyword>
<evidence type="ECO:0000313" key="2">
    <source>
        <dbReference type="EMBL" id="MBC8600053.1"/>
    </source>
</evidence>
<feature type="transmembrane region" description="Helical" evidence="1">
    <location>
        <begin position="40"/>
        <end position="68"/>
    </location>
</feature>
<feature type="transmembrane region" description="Helical" evidence="1">
    <location>
        <begin position="102"/>
        <end position="119"/>
    </location>
</feature>
<accession>A0ABR7NVB7</accession>
<organism evidence="2 3">
    <name type="scientific">Enterocloster hominis</name>
    <name type="common">ex Liu et al. 2021</name>
    <dbReference type="NCBI Taxonomy" id="2763663"/>
    <lineage>
        <taxon>Bacteria</taxon>
        <taxon>Bacillati</taxon>
        <taxon>Bacillota</taxon>
        <taxon>Clostridia</taxon>
        <taxon>Lachnospirales</taxon>
        <taxon>Lachnospiraceae</taxon>
        <taxon>Enterocloster</taxon>
    </lineage>
</organism>
<dbReference type="EMBL" id="JACRTJ010000027">
    <property type="protein sequence ID" value="MBC8600053.1"/>
    <property type="molecule type" value="Genomic_DNA"/>
</dbReference>
<reference evidence="2 3" key="1">
    <citation type="submission" date="2020-08" db="EMBL/GenBank/DDBJ databases">
        <title>Genome public.</title>
        <authorList>
            <person name="Liu C."/>
            <person name="Sun Q."/>
        </authorList>
    </citation>
    <scope>NUCLEOTIDE SEQUENCE [LARGE SCALE GENOMIC DNA]</scope>
    <source>
        <strain evidence="2 3">BX10</strain>
    </source>
</reference>
<name>A0ABR7NVB7_9FIRM</name>
<proteinExistence type="predicted"/>
<dbReference type="RefSeq" id="WP_262428056.1">
    <property type="nucleotide sequence ID" value="NZ_JACRTJ010000027.1"/>
</dbReference>
<evidence type="ECO:0000313" key="3">
    <source>
        <dbReference type="Proteomes" id="UP000647491"/>
    </source>
</evidence>
<sequence length="191" mass="21845">MTERKKICRDCYKELTERGSRLGVCRNCAGKEVKKLRKRLIVSFLVGAALVGSVLAFRNHICSVYYFQKPGGDVVVPLFFGNVLVNDQFFFDMFYPSRTGGILFLAICFFAPFSSFIRIDYPTFRHQAELDMLKMEPFTAKYAASSNHQRQDDVGIFLVSCILSAVSGPFLFVYRIYRLVRLSAALKRGDW</sequence>
<keyword evidence="1" id="KW-1133">Transmembrane helix</keyword>
<comment type="caution">
    <text evidence="2">The sequence shown here is derived from an EMBL/GenBank/DDBJ whole genome shotgun (WGS) entry which is preliminary data.</text>
</comment>